<evidence type="ECO:0000256" key="5">
    <source>
        <dbReference type="ARBA" id="ARBA00023157"/>
    </source>
</evidence>
<evidence type="ECO:0000256" key="6">
    <source>
        <dbReference type="SAM" id="MobiDB-lite"/>
    </source>
</evidence>
<dbReference type="PANTHER" id="PTHR45902:SF4">
    <property type="entry name" value="G-PROTEIN COUPLED RECEPTORS FAMILY 2 PROFILE 2 DOMAIN-CONTAINING PROTEIN"/>
    <property type="match status" value="1"/>
</dbReference>
<dbReference type="PROSITE" id="PS50261">
    <property type="entry name" value="G_PROTEIN_RECEP_F2_4"/>
    <property type="match status" value="1"/>
</dbReference>
<feature type="domain" description="G-protein coupled receptors family 2 profile 2" evidence="8">
    <location>
        <begin position="411"/>
        <end position="662"/>
    </location>
</feature>
<dbReference type="PROSITE" id="PS00524">
    <property type="entry name" value="SMB_1"/>
    <property type="match status" value="1"/>
</dbReference>
<feature type="transmembrane region" description="Helical" evidence="7">
    <location>
        <begin position="446"/>
        <end position="464"/>
    </location>
</feature>
<dbReference type="HOGENOM" id="CLU_007551_1_0_1"/>
<organism evidence="10 11">
    <name type="scientific">Nematostella vectensis</name>
    <name type="common">Starlet sea anemone</name>
    <dbReference type="NCBI Taxonomy" id="45351"/>
    <lineage>
        <taxon>Eukaryota</taxon>
        <taxon>Metazoa</taxon>
        <taxon>Cnidaria</taxon>
        <taxon>Anthozoa</taxon>
        <taxon>Hexacorallia</taxon>
        <taxon>Actiniaria</taxon>
        <taxon>Edwardsiidae</taxon>
        <taxon>Nematostella</taxon>
    </lineage>
</organism>
<dbReference type="SUPFAM" id="SSF90188">
    <property type="entry name" value="Somatomedin B domain"/>
    <property type="match status" value="1"/>
</dbReference>
<keyword evidence="4 7" id="KW-0472">Membrane</keyword>
<dbReference type="InterPro" id="IPR017981">
    <property type="entry name" value="GPCR_2-like_7TM"/>
</dbReference>
<dbReference type="PANTHER" id="PTHR45902">
    <property type="entry name" value="LATROPHILIN RECEPTOR-LIKE PROTEIN A"/>
    <property type="match status" value="1"/>
</dbReference>
<dbReference type="InterPro" id="IPR000832">
    <property type="entry name" value="GPCR_2_secretin-like"/>
</dbReference>
<dbReference type="InterPro" id="IPR001212">
    <property type="entry name" value="Somatomedin_B_dom"/>
</dbReference>
<dbReference type="OrthoDB" id="5966762at2759"/>
<feature type="domain" description="SMB" evidence="9">
    <location>
        <begin position="27"/>
        <end position="74"/>
    </location>
</feature>
<feature type="transmembrane region" description="Helical" evidence="7">
    <location>
        <begin position="638"/>
        <end position="660"/>
    </location>
</feature>
<dbReference type="EMBL" id="DS469732">
    <property type="protein sequence ID" value="EDO34420.1"/>
    <property type="molecule type" value="Genomic_DNA"/>
</dbReference>
<dbReference type="InParanoid" id="A7SPE2"/>
<name>A7SPE2_NEMVE</name>
<evidence type="ECO:0000256" key="7">
    <source>
        <dbReference type="SAM" id="Phobius"/>
    </source>
</evidence>
<dbReference type="OMA" id="FTATRIN"/>
<evidence type="ECO:0000259" key="8">
    <source>
        <dbReference type="PROSITE" id="PS50261"/>
    </source>
</evidence>
<dbReference type="AlphaFoldDB" id="A7SPE2"/>
<dbReference type="Gene3D" id="1.20.1070.10">
    <property type="entry name" value="Rhodopsin 7-helix transmembrane proteins"/>
    <property type="match status" value="1"/>
</dbReference>
<dbReference type="CDD" id="cd15039">
    <property type="entry name" value="7tmB3_Methuselah-like"/>
    <property type="match status" value="1"/>
</dbReference>
<dbReference type="InterPro" id="IPR053231">
    <property type="entry name" value="GPCR_LN-TM7"/>
</dbReference>
<dbReference type="Gene3D" id="4.10.410.20">
    <property type="match status" value="1"/>
</dbReference>
<feature type="transmembrane region" description="Helical" evidence="7">
    <location>
        <begin position="410"/>
        <end position="434"/>
    </location>
</feature>
<feature type="region of interest" description="Disordered" evidence="6">
    <location>
        <begin position="676"/>
        <end position="710"/>
    </location>
</feature>
<dbReference type="PhylomeDB" id="A7SPE2"/>
<dbReference type="PRINTS" id="PR02001">
    <property type="entry name" value="GCR1CAMPR"/>
</dbReference>
<proteinExistence type="predicted"/>
<dbReference type="Pfam" id="PF00002">
    <property type="entry name" value="7tm_2"/>
    <property type="match status" value="1"/>
</dbReference>
<reference evidence="10 11" key="1">
    <citation type="journal article" date="2007" name="Science">
        <title>Sea anemone genome reveals ancestral eumetazoan gene repertoire and genomic organization.</title>
        <authorList>
            <person name="Putnam N.H."/>
            <person name="Srivastava M."/>
            <person name="Hellsten U."/>
            <person name="Dirks B."/>
            <person name="Chapman J."/>
            <person name="Salamov A."/>
            <person name="Terry A."/>
            <person name="Shapiro H."/>
            <person name="Lindquist E."/>
            <person name="Kapitonov V.V."/>
            <person name="Jurka J."/>
            <person name="Genikhovich G."/>
            <person name="Grigoriev I.V."/>
            <person name="Lucas S.M."/>
            <person name="Steele R.E."/>
            <person name="Finnerty J.R."/>
            <person name="Technau U."/>
            <person name="Martindale M.Q."/>
            <person name="Rokhsar D.S."/>
        </authorList>
    </citation>
    <scope>NUCLEOTIDE SEQUENCE [LARGE SCALE GENOMIC DNA]</scope>
    <source>
        <strain evidence="11">CH2 X CH6</strain>
    </source>
</reference>
<keyword evidence="11" id="KW-1185">Reference proteome</keyword>
<evidence type="ECO:0000313" key="10">
    <source>
        <dbReference type="EMBL" id="EDO34420.1"/>
    </source>
</evidence>
<comment type="subcellular location">
    <subcellularLocation>
        <location evidence="1">Membrane</location>
        <topology evidence="1">Multi-pass membrane protein</topology>
    </subcellularLocation>
</comment>
<dbReference type="InterPro" id="IPR036024">
    <property type="entry name" value="Somatomedin_B-like_dom_sf"/>
</dbReference>
<feature type="transmembrane region" description="Helical" evidence="7">
    <location>
        <begin position="520"/>
        <end position="541"/>
    </location>
</feature>
<dbReference type="Proteomes" id="UP000001593">
    <property type="component" value="Unassembled WGS sequence"/>
</dbReference>
<dbReference type="GO" id="GO:0007166">
    <property type="term" value="P:cell surface receptor signaling pathway"/>
    <property type="evidence" value="ECO:0007669"/>
    <property type="project" value="InterPro"/>
</dbReference>
<dbReference type="GO" id="GO:0016020">
    <property type="term" value="C:membrane"/>
    <property type="evidence" value="ECO:0007669"/>
    <property type="project" value="UniProtKB-SubCell"/>
</dbReference>
<keyword evidence="5" id="KW-1015">Disulfide bond</keyword>
<accession>A7SPE2</accession>
<sequence length="738" mass="83166">MLERWADKSRLGENLKNLINRQPDNHRMYTCDERCNKTSRDWNDISQPKCFCDDMCVAFKDCCHDYEKKCGRPSVIESRESVEDICTFRRSHSTPYGFIFKRTCPDGTAHALSQRCSTVRDDDYMSSLPVIDVTSRTPYRNLFCAVCRKADEISWWRAEAVCPNSTIDYTNMSKVRHFIASNCTMRYSPSNAIRDLHPICIPPLTTPIIGTPSSHVTENVTEIIKEFCDSYAFPVCVITNGVQYMYKNPHCVLQSGQFDLSDVKVECGIFNPSLPPLSIFFDFRSTTSYVMSERRGSGASDEVTEETLNCLSNQVYDPFAGRCREVFAGSLHPTTGSPTSGSNCTYVALDEKEYKFLENGTILVEAHHRRYSNSSYKIINGTLYVCTNFTQEYNVLPSGAGRGRTHDLNALSALTIAGCALSMISLVVLIFSYAVLPELRNLPGRVVLSLAITMLLYHLLYFLVNQSDTRALCVAVAVSLHFALLSAFCWMNVLAFDVHHTFTKPGQRRTASRGHCPGTYAIYAAYSWGIPLAIVTISFSVDLSGSWRIGYGRGEYCFIENPSAMLYLFLLPVAIILLYNFIALFHTMWHIRAVRKKTSKASNQQRKPNLPIICFKMTSAMGITWVLAYFASTQATSFLWYAFVILNSLQGFLILLSYVLNRRVLSMYRETLQSMRKTSTQGTRSTTPGRDNSLAVASTTEGGRERLRSDTIDIPAGRERKLTESSIIPDKPDIVTQM</sequence>
<feature type="transmembrane region" description="Helical" evidence="7">
    <location>
        <begin position="564"/>
        <end position="589"/>
    </location>
</feature>
<evidence type="ECO:0000259" key="9">
    <source>
        <dbReference type="PROSITE" id="PS50958"/>
    </source>
</evidence>
<evidence type="ECO:0000313" key="11">
    <source>
        <dbReference type="Proteomes" id="UP000001593"/>
    </source>
</evidence>
<protein>
    <submittedName>
        <fullName evidence="10">Uncharacterized protein</fullName>
    </submittedName>
</protein>
<feature type="compositionally biased region" description="Polar residues" evidence="6">
    <location>
        <begin position="676"/>
        <end position="701"/>
    </location>
</feature>
<feature type="transmembrane region" description="Helical" evidence="7">
    <location>
        <begin position="476"/>
        <end position="499"/>
    </location>
</feature>
<dbReference type="GO" id="GO:0004930">
    <property type="term" value="F:G protein-coupled receptor activity"/>
    <property type="evidence" value="ECO:0007669"/>
    <property type="project" value="InterPro"/>
</dbReference>
<dbReference type="PROSITE" id="PS50958">
    <property type="entry name" value="SMB_2"/>
    <property type="match status" value="1"/>
</dbReference>
<evidence type="ECO:0000256" key="2">
    <source>
        <dbReference type="ARBA" id="ARBA00022692"/>
    </source>
</evidence>
<keyword evidence="2 7" id="KW-0812">Transmembrane</keyword>
<dbReference type="Pfam" id="PF01033">
    <property type="entry name" value="Somatomedin_B"/>
    <property type="match status" value="1"/>
</dbReference>
<evidence type="ECO:0000256" key="4">
    <source>
        <dbReference type="ARBA" id="ARBA00023136"/>
    </source>
</evidence>
<keyword evidence="3 7" id="KW-1133">Transmembrane helix</keyword>
<dbReference type="InterPro" id="IPR022343">
    <property type="entry name" value="GCR1-cAMP_receptor"/>
</dbReference>
<dbReference type="SUPFAM" id="SSF81321">
    <property type="entry name" value="Family A G protein-coupled receptor-like"/>
    <property type="match status" value="1"/>
</dbReference>
<evidence type="ECO:0000256" key="1">
    <source>
        <dbReference type="ARBA" id="ARBA00004141"/>
    </source>
</evidence>
<evidence type="ECO:0000256" key="3">
    <source>
        <dbReference type="ARBA" id="ARBA00022989"/>
    </source>
</evidence>
<gene>
    <name evidence="10" type="ORF">NEMVEDRAFT_v1g215376</name>
</gene>
<dbReference type="KEGG" id="nve:5505777"/>
<dbReference type="eggNOG" id="ENOG502R627">
    <property type="taxonomic scope" value="Eukaryota"/>
</dbReference>
<feature type="transmembrane region" description="Helical" evidence="7">
    <location>
        <begin position="610"/>
        <end position="632"/>
    </location>
</feature>